<keyword evidence="3" id="KW-1185">Reference proteome</keyword>
<comment type="caution">
    <text evidence="2">The sequence shown here is derived from an EMBL/GenBank/DDBJ whole genome shotgun (WGS) entry which is preliminary data.</text>
</comment>
<gene>
    <name evidence="2" type="ORF">PGT21_037025</name>
</gene>
<dbReference type="Proteomes" id="UP000324748">
    <property type="component" value="Unassembled WGS sequence"/>
</dbReference>
<evidence type="ECO:0000256" key="1">
    <source>
        <dbReference type="SAM" id="MobiDB-lite"/>
    </source>
</evidence>
<protein>
    <submittedName>
        <fullName evidence="2">Uncharacterized protein</fullName>
    </submittedName>
</protein>
<organism evidence="2 3">
    <name type="scientific">Puccinia graminis f. sp. tritici</name>
    <dbReference type="NCBI Taxonomy" id="56615"/>
    <lineage>
        <taxon>Eukaryota</taxon>
        <taxon>Fungi</taxon>
        <taxon>Dikarya</taxon>
        <taxon>Basidiomycota</taxon>
        <taxon>Pucciniomycotina</taxon>
        <taxon>Pucciniomycetes</taxon>
        <taxon>Pucciniales</taxon>
        <taxon>Pucciniaceae</taxon>
        <taxon>Puccinia</taxon>
    </lineage>
</organism>
<reference evidence="2 3" key="1">
    <citation type="submission" date="2019-05" db="EMBL/GenBank/DDBJ databases">
        <title>Emergence of the Ug99 lineage of the wheat stem rust pathogen through somatic hybridization.</title>
        <authorList>
            <person name="Li F."/>
            <person name="Upadhyaya N.M."/>
            <person name="Sperschneider J."/>
            <person name="Matny O."/>
            <person name="Nguyen-Phuc H."/>
            <person name="Mago R."/>
            <person name="Raley C."/>
            <person name="Miller M.E."/>
            <person name="Silverstein K.A.T."/>
            <person name="Henningsen E."/>
            <person name="Hirsch C.D."/>
            <person name="Visser B."/>
            <person name="Pretorius Z.A."/>
            <person name="Steffenson B.J."/>
            <person name="Schwessinger B."/>
            <person name="Dodds P.N."/>
            <person name="Figueroa M."/>
        </authorList>
    </citation>
    <scope>NUCLEOTIDE SEQUENCE [LARGE SCALE GENOMIC DNA]</scope>
    <source>
        <strain evidence="2">21-0</strain>
    </source>
</reference>
<dbReference type="EMBL" id="VSWC01000001">
    <property type="protein sequence ID" value="KAA1120032.1"/>
    <property type="molecule type" value="Genomic_DNA"/>
</dbReference>
<evidence type="ECO:0000313" key="2">
    <source>
        <dbReference type="EMBL" id="KAA1120032.1"/>
    </source>
</evidence>
<sequence>MSAIPIQTARRSDKAASRRRVSTWTARFRIPSMKWLSRYGRAGQGCVLLRIKPTGAQASDSSRPASAHDGYKATPSVIPSSPSISLDHNPTTIHLYSQTKPNLHLRSTNPHTLTNLLPIQAIPQSCIFIPTVFFSIYLCLYFRDMSSANVYSINDFSLYLMPKRAAPVCPPCQSGTLSSVFEDDEDDEIAHTISVLSKANKLIKKILIRTKLPPRVKSSHSNFFSPSRLRSLTLSSQSSRLATQSLHSSNSD</sequence>
<proteinExistence type="predicted"/>
<evidence type="ECO:0000313" key="3">
    <source>
        <dbReference type="Proteomes" id="UP000324748"/>
    </source>
</evidence>
<dbReference type="OrthoDB" id="10343703at2759"/>
<feature type="region of interest" description="Disordered" evidence="1">
    <location>
        <begin position="56"/>
        <end position="83"/>
    </location>
</feature>
<accession>A0A5B0R396</accession>
<name>A0A5B0R396_PUCGR</name>
<dbReference type="AlphaFoldDB" id="A0A5B0R396"/>